<dbReference type="STRING" id="74649.A0A2P6QGZ7"/>
<dbReference type="GO" id="GO:0009733">
    <property type="term" value="P:response to auxin"/>
    <property type="evidence" value="ECO:0007669"/>
    <property type="project" value="InterPro"/>
</dbReference>
<evidence type="ECO:0000313" key="2">
    <source>
        <dbReference type="EMBL" id="PRQ33452.1"/>
    </source>
</evidence>
<dbReference type="Gramene" id="PRQ33452">
    <property type="protein sequence ID" value="PRQ33452"/>
    <property type="gene ID" value="RchiOBHm_Chr5g0057771"/>
</dbReference>
<comment type="caution">
    <text evidence="2">The sequence shown here is derived from an EMBL/GenBank/DDBJ whole genome shotgun (WGS) entry which is preliminary data.</text>
</comment>
<dbReference type="Proteomes" id="UP000238479">
    <property type="component" value="Chromosome 5"/>
</dbReference>
<reference evidence="2 3" key="1">
    <citation type="journal article" date="2018" name="Nat. Genet.">
        <title>The Rosa genome provides new insights in the design of modern roses.</title>
        <authorList>
            <person name="Bendahmane M."/>
        </authorList>
    </citation>
    <scope>NUCLEOTIDE SEQUENCE [LARGE SCALE GENOMIC DNA]</scope>
    <source>
        <strain evidence="3">cv. Old Blush</strain>
    </source>
</reference>
<dbReference type="InterPro" id="IPR003676">
    <property type="entry name" value="SAUR_fam"/>
</dbReference>
<dbReference type="EMBL" id="PDCK01000043">
    <property type="protein sequence ID" value="PRQ33452.1"/>
    <property type="molecule type" value="Genomic_DNA"/>
</dbReference>
<gene>
    <name evidence="2" type="ORF">RchiOBHm_Chr5g0057771</name>
</gene>
<proteinExistence type="inferred from homology"/>
<comment type="similarity">
    <text evidence="1">Belongs to the ARG7 family.</text>
</comment>
<accession>A0A2P6QGZ7</accession>
<evidence type="ECO:0000256" key="1">
    <source>
        <dbReference type="ARBA" id="ARBA00006974"/>
    </source>
</evidence>
<keyword evidence="3" id="KW-1185">Reference proteome</keyword>
<name>A0A2P6QGZ7_ROSCH</name>
<organism evidence="2 3">
    <name type="scientific">Rosa chinensis</name>
    <name type="common">China rose</name>
    <dbReference type="NCBI Taxonomy" id="74649"/>
    <lineage>
        <taxon>Eukaryota</taxon>
        <taxon>Viridiplantae</taxon>
        <taxon>Streptophyta</taxon>
        <taxon>Embryophyta</taxon>
        <taxon>Tracheophyta</taxon>
        <taxon>Spermatophyta</taxon>
        <taxon>Magnoliopsida</taxon>
        <taxon>eudicotyledons</taxon>
        <taxon>Gunneridae</taxon>
        <taxon>Pentapetalae</taxon>
        <taxon>rosids</taxon>
        <taxon>fabids</taxon>
        <taxon>Rosales</taxon>
        <taxon>Rosaceae</taxon>
        <taxon>Rosoideae</taxon>
        <taxon>Rosoideae incertae sedis</taxon>
        <taxon>Rosa</taxon>
    </lineage>
</organism>
<protein>
    <submittedName>
        <fullName evidence="2">Putative small auxin-up RNA</fullName>
    </submittedName>
</protein>
<dbReference type="Pfam" id="PF02519">
    <property type="entry name" value="Auxin_inducible"/>
    <property type="match status" value="1"/>
</dbReference>
<dbReference type="PANTHER" id="PTHR31374">
    <property type="entry name" value="AUXIN-INDUCED PROTEIN-LIKE-RELATED"/>
    <property type="match status" value="1"/>
</dbReference>
<sequence length="113" mass="12775">MANSRTRAKKNRSIIKLQFVVEKLQRSLLLGRNLNSDCSDDSTYVPGDVKEGHFAVIAVYGSEVKRLVVALGYLTHPRFLVLLEQAAEMYGFNHEGALTYDSLPSKQAREYIR</sequence>
<dbReference type="PANTHER" id="PTHR31374:SF16">
    <property type="entry name" value="AUXIN-RESPONSIVE FAMILY PROTEIN"/>
    <property type="match status" value="1"/>
</dbReference>
<dbReference type="AlphaFoldDB" id="A0A2P6QGZ7"/>
<evidence type="ECO:0000313" key="3">
    <source>
        <dbReference type="Proteomes" id="UP000238479"/>
    </source>
</evidence>